<organism evidence="7 8">
    <name type="scientific">Oikopleura dioica</name>
    <name type="common">Tunicate</name>
    <dbReference type="NCBI Taxonomy" id="34765"/>
    <lineage>
        <taxon>Eukaryota</taxon>
        <taxon>Metazoa</taxon>
        <taxon>Chordata</taxon>
        <taxon>Tunicata</taxon>
        <taxon>Appendicularia</taxon>
        <taxon>Copelata</taxon>
        <taxon>Oikopleuridae</taxon>
        <taxon>Oikopleura</taxon>
    </lineage>
</organism>
<evidence type="ECO:0000313" key="7">
    <source>
        <dbReference type="EMBL" id="CAG5099522.1"/>
    </source>
</evidence>
<dbReference type="InterPro" id="IPR036167">
    <property type="entry name" value="tRNA_intron_Endo_cat-like_sf"/>
</dbReference>
<feature type="coiled-coil region" evidence="4">
    <location>
        <begin position="563"/>
        <end position="590"/>
    </location>
</feature>
<feature type="compositionally biased region" description="Basic and acidic residues" evidence="5">
    <location>
        <begin position="798"/>
        <end position="811"/>
    </location>
</feature>
<feature type="compositionally biased region" description="Polar residues" evidence="5">
    <location>
        <begin position="890"/>
        <end position="920"/>
    </location>
</feature>
<comment type="catalytic activity">
    <reaction evidence="3">
        <text>pretRNA = a 3'-half-tRNA molecule with a 5'-OH end + a 5'-half-tRNA molecule with a 2',3'-cyclic phosphate end + an intron with a 2',3'-cyclic phosphate and a 5'-hydroxyl terminus.</text>
        <dbReference type="EC" id="4.6.1.16"/>
    </reaction>
</comment>
<dbReference type="InterPro" id="IPR006677">
    <property type="entry name" value="tRNA_intron_Endonuc_cat-like"/>
</dbReference>
<keyword evidence="8" id="KW-1185">Reference proteome</keyword>
<gene>
    <name evidence="7" type="ORF">OKIOD_LOCUS8122</name>
</gene>
<dbReference type="Proteomes" id="UP001158576">
    <property type="component" value="Chromosome XSR"/>
</dbReference>
<proteinExistence type="inferred from homology"/>
<dbReference type="PANTHER" id="PTHR39063:SF1">
    <property type="entry name" value="OFD1 CENTRIOLE AND CENTRIOLAR SATELLITE PROTEIN"/>
    <property type="match status" value="1"/>
</dbReference>
<keyword evidence="4" id="KW-0175">Coiled coil</keyword>
<feature type="compositionally biased region" description="Basic and acidic residues" evidence="5">
    <location>
        <begin position="752"/>
        <end position="764"/>
    </location>
</feature>
<evidence type="ECO:0000313" key="8">
    <source>
        <dbReference type="Proteomes" id="UP001158576"/>
    </source>
</evidence>
<feature type="compositionally biased region" description="Basic and acidic residues" evidence="5">
    <location>
        <begin position="950"/>
        <end position="962"/>
    </location>
</feature>
<feature type="compositionally biased region" description="Basic and acidic residues" evidence="5">
    <location>
        <begin position="649"/>
        <end position="663"/>
    </location>
</feature>
<protein>
    <recommendedName>
        <fullName evidence="2">tRNA-intron lyase</fullName>
        <ecNumber evidence="2">4.6.1.16</ecNumber>
    </recommendedName>
</protein>
<feature type="compositionally biased region" description="Polar residues" evidence="5">
    <location>
        <begin position="927"/>
        <end position="945"/>
    </location>
</feature>
<feature type="compositionally biased region" description="Low complexity" evidence="5">
    <location>
        <begin position="776"/>
        <end position="793"/>
    </location>
</feature>
<feature type="region of interest" description="Disordered" evidence="5">
    <location>
        <begin position="734"/>
        <end position="829"/>
    </location>
</feature>
<dbReference type="SUPFAM" id="SSF53032">
    <property type="entry name" value="tRNA-intron endonuclease catalytic domain-like"/>
    <property type="match status" value="1"/>
</dbReference>
<evidence type="ECO:0000256" key="4">
    <source>
        <dbReference type="SAM" id="Coils"/>
    </source>
</evidence>
<reference evidence="7 8" key="1">
    <citation type="submission" date="2021-04" db="EMBL/GenBank/DDBJ databases">
        <authorList>
            <person name="Bliznina A."/>
        </authorList>
    </citation>
    <scope>NUCLEOTIDE SEQUENCE [LARGE SCALE GENOMIC DNA]</scope>
</reference>
<evidence type="ECO:0000256" key="2">
    <source>
        <dbReference type="ARBA" id="ARBA00012573"/>
    </source>
</evidence>
<dbReference type="CDD" id="cd22363">
    <property type="entry name" value="tRNA-intron_lyase_C"/>
    <property type="match status" value="1"/>
</dbReference>
<accession>A0ABN7SID1</accession>
<feature type="region of interest" description="Disordered" evidence="5">
    <location>
        <begin position="644"/>
        <end position="664"/>
    </location>
</feature>
<feature type="domain" description="tRNA intron endonuclease catalytic" evidence="6">
    <location>
        <begin position="107"/>
        <end position="178"/>
    </location>
</feature>
<dbReference type="InterPro" id="IPR011856">
    <property type="entry name" value="tRNA_endonuc-like_dom_sf"/>
</dbReference>
<dbReference type="EC" id="4.6.1.16" evidence="2"/>
<name>A0ABN7SID1_OIKDI</name>
<feature type="compositionally biased region" description="Acidic residues" evidence="5">
    <location>
        <begin position="813"/>
        <end position="829"/>
    </location>
</feature>
<dbReference type="PANTHER" id="PTHR39063">
    <property type="entry name" value="ORAL-FACIAL-DIGITAL SYNDROME 1 PROTEIN HOMOLOG"/>
    <property type="match status" value="1"/>
</dbReference>
<evidence type="ECO:0000256" key="5">
    <source>
        <dbReference type="SAM" id="MobiDB-lite"/>
    </source>
</evidence>
<dbReference type="EMBL" id="OU015569">
    <property type="protein sequence ID" value="CAG5099522.1"/>
    <property type="molecule type" value="Genomic_DNA"/>
</dbReference>
<dbReference type="SUPFAM" id="SSF58100">
    <property type="entry name" value="Bacterial hemolysins"/>
    <property type="match status" value="1"/>
</dbReference>
<sequence length="990" mass="111996">MKGGGIRVDESVYLSVRNCENAGCQICQKGSQSCAVDKIYFEGTVLAENHFYEHFGRKEDLVLTLHAIEVLYLTLVKDCLIFFDSKQICVQAYFDLFYKEFGNEGLEHFLVYFHFMRRGWNVTIDSSFGVDFQLYPGSPENYHSLFGVKIFREGEDTWLDLISSARVAESNKKNLIYAKFNLELMSELFRMDYSSDSSYGVDDFKDYIHTLMSRKGTNGNLRSNLRSQILKTARSDGYVGADPIQSGFTVNERVAIALIAQFMRNKGMNTAASVFLPACGAKRERDILSPVDLSELLNMESSDEFLIDLIREARKAEERPAMKSIRTQTDGTTGLSIADRMGMIDEAFSKPRSPQFDSNYLEEIKSAIQEQVERGYKKQHTDEMDYHRQMIRQEERLKCEREIVRIKDECDQKISHIRKETFEKEKRLVSDIHSRNDELERAGYAQRQQMLSELQRIQEKDAELSRRERASLQKAAEVDAKEDSIKQIIKIQVDSIISRYEAENAAEKEKTILARTKAEGILRQVTDQQTSLNEDKDTISRLRGENTKLVAELSAERAAHSSVQRESGELQAARSQINEMQEELAKLRAQEINSGTYQAMAQAREVPSLRQTIHTLSAKCLDREKELARLKFQLETIQSTGVLPSSSLHDVDRSKSDGKDDSLISKARSRWADLEGTKNEAPSIAAERPKAYPQSNVQFAAEVISPRPQHAPMSSTPLPSTQLPLDDEIIAIIAENKGSIEEEAPEPLQTPRDGHSTSELEEKIPSASVSQVSLRSGSKSFKPSRASSPRSSPIFYDRPVEERMEELKLSELGENENQEEEINNEDEDDYLDEVGDFEDVPALTSPKSKSDTLDRILCESSEGFQTLQHVEASPVTVRQMTPVEEKESYSHSQSSQIKLSTQDYTFRSSQSGADTDTTLSEIIGEMSNKSVSLTSEYDSSENDTGIRNYAADDRWKQDEDNPHPTAGGEATPTPRESQNDFFADNADDSW</sequence>
<dbReference type="Gene3D" id="3.40.1350.10">
    <property type="match status" value="1"/>
</dbReference>
<feature type="region of interest" description="Disordered" evidence="5">
    <location>
        <begin position="880"/>
        <end position="990"/>
    </location>
</feature>
<dbReference type="Pfam" id="PF01974">
    <property type="entry name" value="tRNA_int_endo"/>
    <property type="match status" value="1"/>
</dbReference>
<evidence type="ECO:0000259" key="6">
    <source>
        <dbReference type="Pfam" id="PF01974"/>
    </source>
</evidence>
<evidence type="ECO:0000256" key="1">
    <source>
        <dbReference type="ARBA" id="ARBA00008078"/>
    </source>
</evidence>
<evidence type="ECO:0000256" key="3">
    <source>
        <dbReference type="ARBA" id="ARBA00034031"/>
    </source>
</evidence>
<dbReference type="InterPro" id="IPR055289">
    <property type="entry name" value="OFD1"/>
</dbReference>
<comment type="similarity">
    <text evidence="1">Belongs to the tRNA-intron endonuclease family.</text>
</comment>